<dbReference type="eggNOG" id="COG2273">
    <property type="taxonomic scope" value="Bacteria"/>
</dbReference>
<dbReference type="InterPro" id="IPR055372">
    <property type="entry name" value="CBM96"/>
</dbReference>
<dbReference type="Proteomes" id="UP000000925">
    <property type="component" value="Chromosome"/>
</dbReference>
<evidence type="ECO:0000313" key="8">
    <source>
        <dbReference type="Proteomes" id="UP000000925"/>
    </source>
</evidence>
<dbReference type="Pfam" id="PF22352">
    <property type="entry name" value="K319L-like_PKD"/>
    <property type="match status" value="1"/>
</dbReference>
<dbReference type="RefSeq" id="WP_013042641.1">
    <property type="nucleotide sequence ID" value="NC_014008.1"/>
</dbReference>
<evidence type="ECO:0000256" key="4">
    <source>
        <dbReference type="ARBA" id="ARBA00022729"/>
    </source>
</evidence>
<dbReference type="InterPro" id="IPR013320">
    <property type="entry name" value="ConA-like_dom_sf"/>
</dbReference>
<dbReference type="PANTHER" id="PTHR46182">
    <property type="entry name" value="FI19480P1"/>
    <property type="match status" value="1"/>
</dbReference>
<evidence type="ECO:0000256" key="3">
    <source>
        <dbReference type="ARBA" id="ARBA00022525"/>
    </source>
</evidence>
<name>D5EQS4_CORAD</name>
<dbReference type="GO" id="GO:0004553">
    <property type="term" value="F:hydrolase activity, hydrolyzing O-glycosyl compounds"/>
    <property type="evidence" value="ECO:0007669"/>
    <property type="project" value="InterPro"/>
</dbReference>
<dbReference type="GO" id="GO:0005975">
    <property type="term" value="P:carbohydrate metabolic process"/>
    <property type="evidence" value="ECO:0007669"/>
    <property type="project" value="InterPro"/>
</dbReference>
<organism evidence="7 8">
    <name type="scientific">Coraliomargarita akajimensis (strain DSM 45221 / IAM 15411 / JCM 23193 / KCTC 12865 / 04OKA010-24)</name>
    <dbReference type="NCBI Taxonomy" id="583355"/>
    <lineage>
        <taxon>Bacteria</taxon>
        <taxon>Pseudomonadati</taxon>
        <taxon>Verrucomicrobiota</taxon>
        <taxon>Opitutia</taxon>
        <taxon>Puniceicoccales</taxon>
        <taxon>Coraliomargaritaceae</taxon>
        <taxon>Coraliomargarita</taxon>
    </lineage>
</organism>
<evidence type="ECO:0000256" key="1">
    <source>
        <dbReference type="ARBA" id="ARBA00004613"/>
    </source>
</evidence>
<feature type="chain" id="PRO_5003070956" evidence="5">
    <location>
        <begin position="22"/>
        <end position="764"/>
    </location>
</feature>
<dbReference type="GO" id="GO:0005576">
    <property type="term" value="C:extracellular region"/>
    <property type="evidence" value="ECO:0007669"/>
    <property type="project" value="UniProtKB-SubCell"/>
</dbReference>
<evidence type="ECO:0000313" key="7">
    <source>
        <dbReference type="EMBL" id="ADE53917.1"/>
    </source>
</evidence>
<dbReference type="InterPro" id="IPR029865">
    <property type="entry name" value="KIAA0319-like"/>
</dbReference>
<dbReference type="KEGG" id="caa:Caka_0895"/>
<dbReference type="SUPFAM" id="SSF49899">
    <property type="entry name" value="Concanavalin A-like lectins/glucanases"/>
    <property type="match status" value="1"/>
</dbReference>
<sequence length="764" mass="83530">MSLQIKNVLLFALLSASPALLGQPYFLDGEDPKPSGQSWQAVERLSDDFEDGDLDLEKWSIVPTDNGWSWIGRAPGIFLPENVSESDGKLKVTVSDLPSPLTINGNTYLYQGAIVRSWTTGGPGMYFEAKMKANATEMSSTFWLKPKPTCEKNLELDIQECVGLTSALTHSWAKDWDQIYHSNAWHHKSNCGPSVATSRPKKMVPPTPNHERYYVYGLWWKSETELLFFLDGEHVYTINPSVDFDMQSYIVMAIETYDWNPVPSDGGKIVSGSLEERTTSYEWVRVWQLSDTISVSAGSDQTVILPENSVQLSATVSDPSAVTSYQWTQISGPSSATLSGANSSSLLANYLVEGNYQFQLSVTDTNNELVVDTVNVAVRPNSIPSINSFKLPYGERNTAYSQSLDVTEGEQPLTWTLIGGNLPAGLNFSNGVISGTPTETASAQLTVRVEDNNGDQDQQDLRLRIVENLPGGNLSFTPTEDAYIEGSNPLNNNLIKIEDGRRVAYLKFNVSGIDGSVDRARLSMKVSTDGGNGTIRFYEGSHDSWTETSLTNANKPATGRQIGSISGQFNVGSTYHVELTEHIQSDGIYSIVVMMDNGGNDAWFSSKEGASAPLLTIESSQAIDTFSLWSDLQFAGLSGGSSHPSAAFNASYQSGELANALIYAYDVDPGESKLITPHLPKLSPTELSFVLPNEIPEDLSVRIEVATTLHSGNSWNTHYERSSNGSWPAPVSVSDNGNGTSTIRLSRGTDDQCFYRLRFTQAAE</sequence>
<dbReference type="InterPro" id="IPR013783">
    <property type="entry name" value="Ig-like_fold"/>
</dbReference>
<dbReference type="Gene3D" id="2.60.40.10">
    <property type="entry name" value="Immunoglobulins"/>
    <property type="match status" value="2"/>
</dbReference>
<keyword evidence="8" id="KW-1185">Reference proteome</keyword>
<dbReference type="InterPro" id="IPR000757">
    <property type="entry name" value="Beta-glucanase-like"/>
</dbReference>
<reference evidence="7 8" key="1">
    <citation type="journal article" date="2010" name="Stand. Genomic Sci.">
        <title>Complete genome sequence of Coraliomargarita akajimensis type strain (04OKA010-24).</title>
        <authorList>
            <person name="Mavromatis K."/>
            <person name="Abt B."/>
            <person name="Brambilla E."/>
            <person name="Lapidus A."/>
            <person name="Copeland A."/>
            <person name="Deshpande S."/>
            <person name="Nolan M."/>
            <person name="Lucas S."/>
            <person name="Tice H."/>
            <person name="Cheng J.F."/>
            <person name="Han C."/>
            <person name="Detter J.C."/>
            <person name="Woyke T."/>
            <person name="Goodwin L."/>
            <person name="Pitluck S."/>
            <person name="Held B."/>
            <person name="Brettin T."/>
            <person name="Tapia R."/>
            <person name="Ivanova N."/>
            <person name="Mikhailova N."/>
            <person name="Pati A."/>
            <person name="Liolios K."/>
            <person name="Chen A."/>
            <person name="Palaniappan K."/>
            <person name="Land M."/>
            <person name="Hauser L."/>
            <person name="Chang Y.J."/>
            <person name="Jeffries C.D."/>
            <person name="Rohde M."/>
            <person name="Goker M."/>
            <person name="Bristow J."/>
            <person name="Eisen J.A."/>
            <person name="Markowitz V."/>
            <person name="Hugenholtz P."/>
            <person name="Klenk H.P."/>
            <person name="Kyrpides N.C."/>
        </authorList>
    </citation>
    <scope>NUCLEOTIDE SEQUENCE [LARGE SCALE GENOMIC DNA]</scope>
    <source>
        <strain evidence="8">DSM 45221 / IAM 15411 / JCM 23193 / KCTC 12865</strain>
    </source>
</reference>
<dbReference type="GO" id="GO:0031410">
    <property type="term" value="C:cytoplasmic vesicle"/>
    <property type="evidence" value="ECO:0007669"/>
    <property type="project" value="TreeGrafter"/>
</dbReference>
<evidence type="ECO:0000259" key="6">
    <source>
        <dbReference type="PROSITE" id="PS51762"/>
    </source>
</evidence>
<gene>
    <name evidence="7" type="ordered locus">Caka_0895</name>
</gene>
<evidence type="ECO:0000256" key="2">
    <source>
        <dbReference type="ARBA" id="ARBA00006865"/>
    </source>
</evidence>
<dbReference type="STRING" id="583355.Caka_0895"/>
<dbReference type="GO" id="GO:0016020">
    <property type="term" value="C:membrane"/>
    <property type="evidence" value="ECO:0007669"/>
    <property type="project" value="TreeGrafter"/>
</dbReference>
<dbReference type="InterPro" id="IPR035986">
    <property type="entry name" value="PKD_dom_sf"/>
</dbReference>
<dbReference type="Gene3D" id="2.60.120.200">
    <property type="match status" value="1"/>
</dbReference>
<comment type="subcellular location">
    <subcellularLocation>
        <location evidence="1">Secreted</location>
    </subcellularLocation>
</comment>
<dbReference type="CAZy" id="GH16">
    <property type="family name" value="Glycoside Hydrolase Family 16"/>
</dbReference>
<dbReference type="Pfam" id="PF24517">
    <property type="entry name" value="CBM96"/>
    <property type="match status" value="1"/>
</dbReference>
<keyword evidence="3" id="KW-0964">Secreted</keyword>
<dbReference type="PANTHER" id="PTHR46182:SF2">
    <property type="entry name" value="FI19480P1"/>
    <property type="match status" value="1"/>
</dbReference>
<protein>
    <submittedName>
        <fullName evidence="7">Ig family protein</fullName>
    </submittedName>
</protein>
<keyword evidence="4 5" id="KW-0732">Signal</keyword>
<dbReference type="FunFam" id="2.60.40.10:FF:000257">
    <property type="entry name" value="Dyslexia-associated protein KIAA0319-like"/>
    <property type="match status" value="1"/>
</dbReference>
<dbReference type="PROSITE" id="PS51762">
    <property type="entry name" value="GH16_2"/>
    <property type="match status" value="1"/>
</dbReference>
<feature type="signal peptide" evidence="5">
    <location>
        <begin position="1"/>
        <end position="21"/>
    </location>
</feature>
<dbReference type="CDD" id="cd00146">
    <property type="entry name" value="PKD"/>
    <property type="match status" value="1"/>
</dbReference>
<feature type="domain" description="GH16" evidence="6">
    <location>
        <begin position="26"/>
        <end position="292"/>
    </location>
</feature>
<evidence type="ECO:0000256" key="5">
    <source>
        <dbReference type="SAM" id="SignalP"/>
    </source>
</evidence>
<dbReference type="Pfam" id="PF05345">
    <property type="entry name" value="He_PIG"/>
    <property type="match status" value="1"/>
</dbReference>
<accession>D5EQS4</accession>
<proteinExistence type="inferred from homology"/>
<dbReference type="OrthoDB" id="173903at2"/>
<dbReference type="HOGENOM" id="CLU_365130_0_0_0"/>
<dbReference type="SUPFAM" id="SSF49299">
    <property type="entry name" value="PKD domain"/>
    <property type="match status" value="1"/>
</dbReference>
<dbReference type="AlphaFoldDB" id="D5EQS4"/>
<dbReference type="EMBL" id="CP001998">
    <property type="protein sequence ID" value="ADE53917.1"/>
    <property type="molecule type" value="Genomic_DNA"/>
</dbReference>
<dbReference type="NCBIfam" id="NF033679">
    <property type="entry name" value="DNRLRE_dom"/>
    <property type="match status" value="1"/>
</dbReference>
<comment type="similarity">
    <text evidence="2">Belongs to the glycosyl hydrolase 16 family.</text>
</comment>